<evidence type="ECO:0000313" key="2">
    <source>
        <dbReference type="EMBL" id="KZT76021.1"/>
    </source>
</evidence>
<feature type="compositionally biased region" description="Basic and acidic residues" evidence="1">
    <location>
        <begin position="53"/>
        <end position="73"/>
    </location>
</feature>
<accession>A0A2Z6ZTA7</accession>
<reference evidence="2 3" key="1">
    <citation type="journal article" date="2015" name="Proc. Natl. Acad. Sci. U.S.A.">
        <title>The resurrection genome of Boea hygrometrica: A blueprint for survival of dehydration.</title>
        <authorList>
            <person name="Xiao L."/>
            <person name="Yang G."/>
            <person name="Zhang L."/>
            <person name="Yang X."/>
            <person name="Zhao S."/>
            <person name="Ji Z."/>
            <person name="Zhou Q."/>
            <person name="Hu M."/>
            <person name="Wang Y."/>
            <person name="Chen M."/>
            <person name="Xu Y."/>
            <person name="Jin H."/>
            <person name="Xiao X."/>
            <person name="Hu G."/>
            <person name="Bao F."/>
            <person name="Hu Y."/>
            <person name="Wan P."/>
            <person name="Li L."/>
            <person name="Deng X."/>
            <person name="Kuang T."/>
            <person name="Xiang C."/>
            <person name="Zhu J.K."/>
            <person name="Oliver M.J."/>
            <person name="He Y."/>
        </authorList>
    </citation>
    <scope>NUCLEOTIDE SEQUENCE [LARGE SCALE GENOMIC DNA]</scope>
    <source>
        <strain evidence="3">cv. XS01</strain>
    </source>
</reference>
<gene>
    <name evidence="2" type="ORF">F511_46954</name>
</gene>
<proteinExistence type="predicted"/>
<dbReference type="EMBL" id="KV163613">
    <property type="protein sequence ID" value="KZT76021.1"/>
    <property type="molecule type" value="Genomic_DNA"/>
</dbReference>
<evidence type="ECO:0000256" key="1">
    <source>
        <dbReference type="SAM" id="MobiDB-lite"/>
    </source>
</evidence>
<dbReference type="AlphaFoldDB" id="A0A2Z6ZTA7"/>
<feature type="region of interest" description="Disordered" evidence="1">
    <location>
        <begin position="32"/>
        <end position="104"/>
    </location>
</feature>
<dbReference type="Proteomes" id="UP000250235">
    <property type="component" value="Unassembled WGS sequence"/>
</dbReference>
<evidence type="ECO:0000313" key="3">
    <source>
        <dbReference type="Proteomes" id="UP000250235"/>
    </source>
</evidence>
<organism evidence="2 3">
    <name type="scientific">Dorcoceras hygrometricum</name>
    <dbReference type="NCBI Taxonomy" id="472368"/>
    <lineage>
        <taxon>Eukaryota</taxon>
        <taxon>Viridiplantae</taxon>
        <taxon>Streptophyta</taxon>
        <taxon>Embryophyta</taxon>
        <taxon>Tracheophyta</taxon>
        <taxon>Spermatophyta</taxon>
        <taxon>Magnoliopsida</taxon>
        <taxon>eudicotyledons</taxon>
        <taxon>Gunneridae</taxon>
        <taxon>Pentapetalae</taxon>
        <taxon>asterids</taxon>
        <taxon>lamiids</taxon>
        <taxon>Lamiales</taxon>
        <taxon>Gesneriaceae</taxon>
        <taxon>Didymocarpoideae</taxon>
        <taxon>Trichosporeae</taxon>
        <taxon>Loxocarpinae</taxon>
        <taxon>Dorcoceras</taxon>
    </lineage>
</organism>
<keyword evidence="3" id="KW-1185">Reference proteome</keyword>
<protein>
    <submittedName>
        <fullName evidence="2">Uncharacterized protein</fullName>
    </submittedName>
</protein>
<sequence length="104" mass="12382">MWSYGFLGRYNYGHTTSECRNLDQELERIIQKSRRASGLVGDRPRRSKKRPRREYSWRQDKRASGRERTHRNQDQNPTRQEQQSPQLRGFIQMISGGPTDKDSN</sequence>
<name>A0A2Z6ZTA7_9LAMI</name>
<feature type="compositionally biased region" description="Polar residues" evidence="1">
    <location>
        <begin position="74"/>
        <end position="86"/>
    </location>
</feature>